<dbReference type="PANTHER" id="PTHR47910:SF2">
    <property type="entry name" value="RIBULOSE BISPHOSPHATE CARBOXYLASE LARGE CHAIN, CATALYTIC DOMAIN-CONTAINING PROTEIN"/>
    <property type="match status" value="1"/>
</dbReference>
<protein>
    <submittedName>
        <fullName evidence="1">Uncharacterized protein</fullName>
    </submittedName>
</protein>
<sequence>DWTCKIKVVDKCRPKDNKDKIKKYQLLILQDEEENQVQAIIFNDDITHFEDLLTPFNIYLVSIEQVKESTYGYENSINKFTWTIDKSTIVEHIESVTHVEDPLSPPT</sequence>
<dbReference type="EMBL" id="JACEIK010005509">
    <property type="protein sequence ID" value="MCE0481684.1"/>
    <property type="molecule type" value="Genomic_DNA"/>
</dbReference>
<evidence type="ECO:0000313" key="1">
    <source>
        <dbReference type="EMBL" id="MCE0481684.1"/>
    </source>
</evidence>
<dbReference type="SUPFAM" id="SSF50249">
    <property type="entry name" value="Nucleic acid-binding proteins"/>
    <property type="match status" value="1"/>
</dbReference>
<feature type="non-terminal residue" evidence="1">
    <location>
        <position position="1"/>
    </location>
</feature>
<name>A0ABS8VN10_DATST</name>
<dbReference type="InterPro" id="IPR012340">
    <property type="entry name" value="NA-bd_OB-fold"/>
</dbReference>
<keyword evidence="2" id="KW-1185">Reference proteome</keyword>
<evidence type="ECO:0000313" key="2">
    <source>
        <dbReference type="Proteomes" id="UP000823775"/>
    </source>
</evidence>
<dbReference type="Proteomes" id="UP000823775">
    <property type="component" value="Unassembled WGS sequence"/>
</dbReference>
<comment type="caution">
    <text evidence="1">The sequence shown here is derived from an EMBL/GenBank/DDBJ whole genome shotgun (WGS) entry which is preliminary data.</text>
</comment>
<accession>A0ABS8VN10</accession>
<dbReference type="Gene3D" id="2.40.50.140">
    <property type="entry name" value="Nucleic acid-binding proteins"/>
    <property type="match status" value="1"/>
</dbReference>
<organism evidence="1 2">
    <name type="scientific">Datura stramonium</name>
    <name type="common">Jimsonweed</name>
    <name type="synonym">Common thornapple</name>
    <dbReference type="NCBI Taxonomy" id="4076"/>
    <lineage>
        <taxon>Eukaryota</taxon>
        <taxon>Viridiplantae</taxon>
        <taxon>Streptophyta</taxon>
        <taxon>Embryophyta</taxon>
        <taxon>Tracheophyta</taxon>
        <taxon>Spermatophyta</taxon>
        <taxon>Magnoliopsida</taxon>
        <taxon>eudicotyledons</taxon>
        <taxon>Gunneridae</taxon>
        <taxon>Pentapetalae</taxon>
        <taxon>asterids</taxon>
        <taxon>lamiids</taxon>
        <taxon>Solanales</taxon>
        <taxon>Solanaceae</taxon>
        <taxon>Solanoideae</taxon>
        <taxon>Datureae</taxon>
        <taxon>Datura</taxon>
    </lineage>
</organism>
<reference evidence="1 2" key="1">
    <citation type="journal article" date="2021" name="BMC Genomics">
        <title>Datura genome reveals duplications of psychoactive alkaloid biosynthetic genes and high mutation rate following tissue culture.</title>
        <authorList>
            <person name="Rajewski A."/>
            <person name="Carter-House D."/>
            <person name="Stajich J."/>
            <person name="Litt A."/>
        </authorList>
    </citation>
    <scope>NUCLEOTIDE SEQUENCE [LARGE SCALE GENOMIC DNA]</scope>
    <source>
        <strain evidence="1">AR-01</strain>
    </source>
</reference>
<gene>
    <name evidence="1" type="ORF">HAX54_039616</name>
</gene>
<dbReference type="PANTHER" id="PTHR47910">
    <property type="entry name" value="RIBULOSE BISPHOSPHATE CARBOXYLASE LARGE CHAIN, CATALYTIC DOMAIN-CONTAINING PROTEIN"/>
    <property type="match status" value="1"/>
</dbReference>
<proteinExistence type="predicted"/>